<dbReference type="EMBL" id="KQ980151">
    <property type="protein sequence ID" value="KYN17512.1"/>
    <property type="molecule type" value="Genomic_DNA"/>
</dbReference>
<gene>
    <name evidence="1" type="ORF">ALC57_10217</name>
</gene>
<protein>
    <submittedName>
        <fullName evidence="1">Uncharacterized protein</fullName>
    </submittedName>
</protein>
<evidence type="ECO:0000313" key="2">
    <source>
        <dbReference type="Proteomes" id="UP000078492"/>
    </source>
</evidence>
<feature type="non-terminal residue" evidence="1">
    <location>
        <position position="1"/>
    </location>
</feature>
<evidence type="ECO:0000313" key="1">
    <source>
        <dbReference type="EMBL" id="KYN17512.1"/>
    </source>
</evidence>
<dbReference type="Proteomes" id="UP000078492">
    <property type="component" value="Unassembled WGS sequence"/>
</dbReference>
<dbReference type="AlphaFoldDB" id="A0A151J4E8"/>
<organism evidence="1 2">
    <name type="scientific">Trachymyrmex cornetzi</name>
    <dbReference type="NCBI Taxonomy" id="471704"/>
    <lineage>
        <taxon>Eukaryota</taxon>
        <taxon>Metazoa</taxon>
        <taxon>Ecdysozoa</taxon>
        <taxon>Arthropoda</taxon>
        <taxon>Hexapoda</taxon>
        <taxon>Insecta</taxon>
        <taxon>Pterygota</taxon>
        <taxon>Neoptera</taxon>
        <taxon>Endopterygota</taxon>
        <taxon>Hymenoptera</taxon>
        <taxon>Apocrita</taxon>
        <taxon>Aculeata</taxon>
        <taxon>Formicoidea</taxon>
        <taxon>Formicidae</taxon>
        <taxon>Myrmicinae</taxon>
        <taxon>Trachymyrmex</taxon>
    </lineage>
</organism>
<reference evidence="1 2" key="1">
    <citation type="submission" date="2015-09" db="EMBL/GenBank/DDBJ databases">
        <title>Trachymyrmex cornetzi WGS genome.</title>
        <authorList>
            <person name="Nygaard S."/>
            <person name="Hu H."/>
            <person name="Boomsma J."/>
            <person name="Zhang G."/>
        </authorList>
    </citation>
    <scope>NUCLEOTIDE SEQUENCE [LARGE SCALE GENOMIC DNA]</scope>
    <source>
        <strain evidence="1">Tcor2-1</strain>
        <tissue evidence="1">Whole body</tissue>
    </source>
</reference>
<sequence>KAGLRLDNNVSRRNVACTICTTQRQKTARDIPGITMKHVNFARVLAIGRGIHGKPEHVPMRAYVAAAFDIAIRDPASTRIYSPPVHNCMRRAMQGNVGAQPTSTMNVA</sequence>
<keyword evidence="2" id="KW-1185">Reference proteome</keyword>
<accession>A0A151J4E8</accession>
<name>A0A151J4E8_9HYME</name>
<proteinExistence type="predicted"/>